<dbReference type="InterPro" id="IPR019734">
    <property type="entry name" value="TPR_rpt"/>
</dbReference>
<reference evidence="4" key="1">
    <citation type="submission" date="2023-08" db="EMBL/GenBank/DDBJ databases">
        <authorList>
            <person name="Alioto T."/>
            <person name="Alioto T."/>
            <person name="Gomez Garrido J."/>
        </authorList>
    </citation>
    <scope>NUCLEOTIDE SEQUENCE</scope>
</reference>
<feature type="region of interest" description="Disordered" evidence="3">
    <location>
        <begin position="579"/>
        <end position="602"/>
    </location>
</feature>
<dbReference type="SMART" id="SM00028">
    <property type="entry name" value="TPR"/>
    <property type="match status" value="3"/>
</dbReference>
<feature type="compositionally biased region" description="Basic and acidic residues" evidence="3">
    <location>
        <begin position="584"/>
        <end position="602"/>
    </location>
</feature>
<dbReference type="PANTHER" id="PTHR12979:SF5">
    <property type="entry name" value="CCR4-NOT TRANSCRIPTION COMPLEX SUBUNIT 10"/>
    <property type="match status" value="1"/>
</dbReference>
<organism evidence="4 5">
    <name type="scientific">Octopus vulgaris</name>
    <name type="common">Common octopus</name>
    <dbReference type="NCBI Taxonomy" id="6645"/>
    <lineage>
        <taxon>Eukaryota</taxon>
        <taxon>Metazoa</taxon>
        <taxon>Spiralia</taxon>
        <taxon>Lophotrochozoa</taxon>
        <taxon>Mollusca</taxon>
        <taxon>Cephalopoda</taxon>
        <taxon>Coleoidea</taxon>
        <taxon>Octopodiformes</taxon>
        <taxon>Octopoda</taxon>
        <taxon>Incirrata</taxon>
        <taxon>Octopodidae</taxon>
        <taxon>Octopus</taxon>
    </lineage>
</organism>
<keyword evidence="2" id="KW-0804">Transcription</keyword>
<dbReference type="InterPro" id="IPR039740">
    <property type="entry name" value="CNOT10"/>
</dbReference>
<keyword evidence="2" id="KW-0805">Transcription regulation</keyword>
<evidence type="ECO:0000313" key="4">
    <source>
        <dbReference type="EMBL" id="CAI9716024.1"/>
    </source>
</evidence>
<keyword evidence="2" id="KW-0943">RNA-mediated gene silencing</keyword>
<evidence type="ECO:0000313" key="5">
    <source>
        <dbReference type="Proteomes" id="UP001162480"/>
    </source>
</evidence>
<evidence type="ECO:0000256" key="3">
    <source>
        <dbReference type="SAM" id="MobiDB-lite"/>
    </source>
</evidence>
<protein>
    <recommendedName>
        <fullName evidence="2">CCR4-NOT transcription complex subunit 10</fullName>
    </recommendedName>
</protein>
<dbReference type="GO" id="GO:0005634">
    <property type="term" value="C:nucleus"/>
    <property type="evidence" value="ECO:0007669"/>
    <property type="project" value="UniProtKB-SubCell"/>
</dbReference>
<dbReference type="GO" id="GO:0006402">
    <property type="term" value="P:mRNA catabolic process"/>
    <property type="evidence" value="ECO:0007669"/>
    <property type="project" value="TreeGrafter"/>
</dbReference>
<sequence length="712" mass="79873">MNLGTKCTMAECDELSNSNMSGLPVNDAQSELAKQAWQEFNKQQYDNCINILNKLLVNRSTDSKVIHNKAVAEFYQSKFTKVSEFKQSLATVCQLEHINIDSLSNLDDVDHSAVLYNQAVVLYHHRQYKAALSIMDKLFHYVEPLEENLTRKCLFLLVELYLQTHQPEKAMGMLSYIEKLLLHVTKCNNSPSGDKVDKNESLDSSVASELGTSELYRPKISLYKTRCLIMMKSLKACKREIKVLMSSQATNPSVVYLKSNFEYLRGSSRKVIKMLGTVPQNTVISESGNCLPVMYYNNLGCIHFNTRKHHLGAFYFRKAVAENESAVKNLKKSCDDPAKCGAPLQTVGMSRHHELLYNMGVQLLHCGMPQAAFDCLIQAVQVYQINPRLWLRLAECCIMNYRESNEDDKKLKRRMEVIQGSVASGVHRKLILGSTTKHVAPSHNPAIPAPSLEFAALCLRNALLLLPEHPHQSEVNEEHAEANKSDIFLVPAPPSNPMRAAEVSNLRCSILTASAYVSLCLNDHLIALNYTNSLLSQPRLSGAQRYLAHLYASEALVHLDRIADAIQHLNPEYSKDVSVCSQEQKSDQDKNDKVDKSDRDLADTTETKGALVSWMPAKPQKAQAVLLYNLAATLAISGEYSKALKHLGESSQLICQPFPAQMYCLKLYLDLIEGRRATAQYIIKESFGHVTPNRVDMSMMNKKSLASDQLLP</sequence>
<keyword evidence="2" id="KW-0539">Nucleus</keyword>
<dbReference type="GO" id="GO:0031047">
    <property type="term" value="P:regulatory ncRNA-mediated gene silencing"/>
    <property type="evidence" value="ECO:0007669"/>
    <property type="project" value="UniProtKB-UniRule"/>
</dbReference>
<dbReference type="GO" id="GO:0017148">
    <property type="term" value="P:negative regulation of translation"/>
    <property type="evidence" value="ECO:0007669"/>
    <property type="project" value="TreeGrafter"/>
</dbReference>
<comment type="similarity">
    <text evidence="1 2">Belongs to the CNOT10 family.</text>
</comment>
<dbReference type="GO" id="GO:0005737">
    <property type="term" value="C:cytoplasm"/>
    <property type="evidence" value="ECO:0007669"/>
    <property type="project" value="UniProtKB-SubCell"/>
</dbReference>
<name>A0AA36AI81_OCTVU</name>
<proteinExistence type="inferred from homology"/>
<dbReference type="EMBL" id="OX597814">
    <property type="protein sequence ID" value="CAI9716024.1"/>
    <property type="molecule type" value="Genomic_DNA"/>
</dbReference>
<dbReference type="InterPro" id="IPR011990">
    <property type="entry name" value="TPR-like_helical_dom_sf"/>
</dbReference>
<keyword evidence="5" id="KW-1185">Reference proteome</keyword>
<dbReference type="SUPFAM" id="SSF48452">
    <property type="entry name" value="TPR-like"/>
    <property type="match status" value="2"/>
</dbReference>
<keyword evidence="2" id="KW-0810">Translation regulation</keyword>
<evidence type="ECO:0000256" key="1">
    <source>
        <dbReference type="ARBA" id="ARBA00010080"/>
    </source>
</evidence>
<comment type="subcellular location">
    <subcellularLocation>
        <location evidence="2">Cytoplasm</location>
    </subcellularLocation>
    <subcellularLocation>
        <location evidence="2">Nucleus</location>
    </subcellularLocation>
</comment>
<dbReference type="AlphaFoldDB" id="A0AA36AI81"/>
<dbReference type="Gene3D" id="1.25.40.10">
    <property type="entry name" value="Tetratricopeptide repeat domain"/>
    <property type="match status" value="2"/>
</dbReference>
<evidence type="ECO:0000256" key="2">
    <source>
        <dbReference type="RuleBase" id="RU367083"/>
    </source>
</evidence>
<gene>
    <name evidence="4" type="ORF">OCTVUL_1B003289</name>
</gene>
<accession>A0AA36AI81</accession>
<keyword evidence="2" id="KW-0963">Cytoplasm</keyword>
<comment type="function">
    <text evidence="2">Component of the CCR4-NOT complex which is one of the major cellular mRNA deadenylases and is linked to various cellular processes including bulk mRNA degradation, miRNA-mediated repression, translational repression during translational initiation and general transcription regulation.</text>
</comment>
<dbReference type="PANTHER" id="PTHR12979">
    <property type="entry name" value="CCR4-NOT TRANSCRIPTION COMPLEX SUBUNIT 10"/>
    <property type="match status" value="1"/>
</dbReference>
<dbReference type="GO" id="GO:0030014">
    <property type="term" value="C:CCR4-NOT complex"/>
    <property type="evidence" value="ECO:0007669"/>
    <property type="project" value="UniProtKB-UniRule"/>
</dbReference>
<dbReference type="Proteomes" id="UP001162480">
    <property type="component" value="Chromosome 1"/>
</dbReference>